<name>A0ABS6MGD0_9GAMM</name>
<evidence type="ECO:0000313" key="9">
    <source>
        <dbReference type="EMBL" id="MBV2127872.1"/>
    </source>
</evidence>
<dbReference type="Pfam" id="PF00501">
    <property type="entry name" value="AMP-binding"/>
    <property type="match status" value="1"/>
</dbReference>
<evidence type="ECO:0000259" key="7">
    <source>
        <dbReference type="Pfam" id="PF00501"/>
    </source>
</evidence>
<dbReference type="Pfam" id="PF13193">
    <property type="entry name" value="AMP-binding_C"/>
    <property type="match status" value="1"/>
</dbReference>
<keyword evidence="10" id="KW-1185">Reference proteome</keyword>
<evidence type="ECO:0000256" key="1">
    <source>
        <dbReference type="ARBA" id="ARBA00004170"/>
    </source>
</evidence>
<comment type="pathway">
    <text evidence="2">Lipid metabolism; fatty acid beta-oxidation.</text>
</comment>
<comment type="subcellular location">
    <subcellularLocation>
        <location evidence="1">Membrane</location>
        <topology evidence="1">Peripheral membrane protein</topology>
    </subcellularLocation>
</comment>
<gene>
    <name evidence="9" type="ORF">KQY15_02010</name>
</gene>
<dbReference type="PANTHER" id="PTHR43767:SF8">
    <property type="entry name" value="LONG-CHAIN-FATTY-ACID--COA LIGASE"/>
    <property type="match status" value="1"/>
</dbReference>
<proteinExistence type="predicted"/>
<sequence length="426" mass="46584">MSGSLLALMERHPGDSPALKYRQTATAPLVTVSYRQLQQLALAKRRQAANLQQQAVNIRYRDIADFICSLLAYDGFCSALYLLPDHNVAPAGMLFIASETMTDQRLPVDSRWYLATSGTTGTPKWIGHSLQQLTKTVSTRASGNTLCWGLVYQPFRFAGLQVVLQSLISGACLIDASDGDIEQRFDTLVEGNVTALSATPSLWRQFLFSGKATALQLQQLTLGGEIADQPLLNRLSQLYPTAQLRHIYASTEAGVAFAVNDGKAGFPRDYLEQGYYDLQFKVDAKHHLWLKNSALFGPELATRVDAAGFLDTEDLVELTPERVLFLGRASGVINVGGNKVHPEQVEQVVLQVPGVAACRVYGKSSSILGQLVMAELVAEPDTVPEELIGRVKAHCQQQLQRHQIPFKIQVVAALPLAGSGKQVRIV</sequence>
<feature type="domain" description="AMP-dependent synthetase/ligase" evidence="7">
    <location>
        <begin position="116"/>
        <end position="260"/>
    </location>
</feature>
<dbReference type="Proteomes" id="UP000704611">
    <property type="component" value="Unassembled WGS sequence"/>
</dbReference>
<accession>A0ABS6MGD0</accession>
<organism evidence="9 10">
    <name type="scientific">Arsukibacterium indicum</name>
    <dbReference type="NCBI Taxonomy" id="2848612"/>
    <lineage>
        <taxon>Bacteria</taxon>
        <taxon>Pseudomonadati</taxon>
        <taxon>Pseudomonadota</taxon>
        <taxon>Gammaproteobacteria</taxon>
        <taxon>Chromatiales</taxon>
        <taxon>Chromatiaceae</taxon>
        <taxon>Arsukibacterium</taxon>
    </lineage>
</organism>
<evidence type="ECO:0000256" key="4">
    <source>
        <dbReference type="ARBA" id="ARBA00026121"/>
    </source>
</evidence>
<evidence type="ECO:0000256" key="5">
    <source>
        <dbReference type="ARBA" id="ARBA00039545"/>
    </source>
</evidence>
<comment type="caution">
    <text evidence="9">The sequence shown here is derived from an EMBL/GenBank/DDBJ whole genome shotgun (WGS) entry which is preliminary data.</text>
</comment>
<protein>
    <recommendedName>
        <fullName evidence="5">Long-chain-fatty-acid--CoA ligase</fullName>
        <ecNumber evidence="4">6.2.1.3</ecNumber>
    </recommendedName>
    <alternativeName>
        <fullName evidence="6">Long-chain acyl-CoA synthetase</fullName>
    </alternativeName>
</protein>
<evidence type="ECO:0000256" key="2">
    <source>
        <dbReference type="ARBA" id="ARBA00005005"/>
    </source>
</evidence>
<dbReference type="InterPro" id="IPR000873">
    <property type="entry name" value="AMP-dep_synth/lig_dom"/>
</dbReference>
<dbReference type="InterPro" id="IPR025110">
    <property type="entry name" value="AMP-bd_C"/>
</dbReference>
<dbReference type="InterPro" id="IPR050237">
    <property type="entry name" value="ATP-dep_AMP-bd_enzyme"/>
</dbReference>
<reference evidence="9 10" key="1">
    <citation type="submission" date="2021-06" db="EMBL/GenBank/DDBJ databases">
        <title>Rheinheimera indica sp. nov., isolated from deep-sea sediment.</title>
        <authorList>
            <person name="Wang Z."/>
            <person name="Zhang X.-Y."/>
        </authorList>
    </citation>
    <scope>NUCLEOTIDE SEQUENCE [LARGE SCALE GENOMIC DNA]</scope>
    <source>
        <strain evidence="9 10">SM2107</strain>
    </source>
</reference>
<evidence type="ECO:0000256" key="3">
    <source>
        <dbReference type="ARBA" id="ARBA00022598"/>
    </source>
</evidence>
<dbReference type="EC" id="6.2.1.3" evidence="4"/>
<dbReference type="PANTHER" id="PTHR43767">
    <property type="entry name" value="LONG-CHAIN-FATTY-ACID--COA LIGASE"/>
    <property type="match status" value="1"/>
</dbReference>
<evidence type="ECO:0000256" key="6">
    <source>
        <dbReference type="ARBA" id="ARBA00042773"/>
    </source>
</evidence>
<feature type="domain" description="AMP-binding enzyme C-terminal" evidence="8">
    <location>
        <begin position="344"/>
        <end position="421"/>
    </location>
</feature>
<dbReference type="EMBL" id="JAHRID010000001">
    <property type="protein sequence ID" value="MBV2127872.1"/>
    <property type="molecule type" value="Genomic_DNA"/>
</dbReference>
<evidence type="ECO:0000259" key="8">
    <source>
        <dbReference type="Pfam" id="PF13193"/>
    </source>
</evidence>
<dbReference type="RefSeq" id="WP_217666725.1">
    <property type="nucleotide sequence ID" value="NZ_JAHRID010000001.1"/>
</dbReference>
<evidence type="ECO:0000313" key="10">
    <source>
        <dbReference type="Proteomes" id="UP000704611"/>
    </source>
</evidence>
<keyword evidence="3" id="KW-0436">Ligase</keyword>